<dbReference type="AlphaFoldDB" id="A0A4S2AZH8"/>
<keyword evidence="2" id="KW-0808">Transferase</keyword>
<accession>A0A4S2AZH8</accession>
<evidence type="ECO:0000313" key="2">
    <source>
        <dbReference type="EMBL" id="TGY06783.1"/>
    </source>
</evidence>
<dbReference type="PANTHER" id="PTHR12526:SF630">
    <property type="entry name" value="GLYCOSYLTRANSFERASE"/>
    <property type="match status" value="1"/>
</dbReference>
<keyword evidence="3" id="KW-1185">Reference proteome</keyword>
<protein>
    <submittedName>
        <fullName evidence="2">Glycosyltransferase</fullName>
    </submittedName>
</protein>
<dbReference type="Proteomes" id="UP000305751">
    <property type="component" value="Unassembled WGS sequence"/>
</dbReference>
<dbReference type="InterPro" id="IPR001296">
    <property type="entry name" value="Glyco_trans_1"/>
</dbReference>
<dbReference type="Pfam" id="PF00534">
    <property type="entry name" value="Glycos_transf_1"/>
    <property type="match status" value="1"/>
</dbReference>
<evidence type="ECO:0000259" key="1">
    <source>
        <dbReference type="Pfam" id="PF00534"/>
    </source>
</evidence>
<dbReference type="PANTHER" id="PTHR12526">
    <property type="entry name" value="GLYCOSYLTRANSFERASE"/>
    <property type="match status" value="1"/>
</dbReference>
<gene>
    <name evidence="2" type="ORF">E5356_05665</name>
</gene>
<dbReference type="Gene3D" id="3.40.50.2000">
    <property type="entry name" value="Glycogen Phosphorylase B"/>
    <property type="match status" value="2"/>
</dbReference>
<feature type="domain" description="Glycosyl transferase family 1" evidence="1">
    <location>
        <begin position="229"/>
        <end position="382"/>
    </location>
</feature>
<sequence length="401" mass="45894">MRPRIFIAIHYLEIGGAERSLLGLLNAIDTLRYDVDLFVYRHTGEFMSLVPKSIRLLEENRRYASIETPMSEVLRKGYVDIILARLWAKWRCRCYKRKNGLRDGSSIFQYVANAVTPLLPSLYKYGEYDLAISFLTPHNIVLDKVKAKKKIAWIHTDYSTIQVNALQELKVWGQYDYIASISEEVTNAFLKTFPSLESKIVLIENILSAVFVREQAALQDVSREMEVEKGVLKLCSVGRFSYPKNFDNIPSICRRIIENGISVKWFIVGYGGDEALIRRRIEEEGMTGRVVLLGKKANPYPYIKMCDVYVQPSRYEGKAVTVREAQILGKPVVITAFPTAQSQLCDGVDGIIVPLENELAADSIADFIADVPLRERLCEYERIHDYGNEQEVRKIYTLIEQ</sequence>
<proteinExistence type="predicted"/>
<comment type="caution">
    <text evidence="2">The sequence shown here is derived from an EMBL/GenBank/DDBJ whole genome shotgun (WGS) entry which is preliminary data.</text>
</comment>
<dbReference type="SUPFAM" id="SSF53756">
    <property type="entry name" value="UDP-Glycosyltransferase/glycogen phosphorylase"/>
    <property type="match status" value="1"/>
</dbReference>
<dbReference type="RefSeq" id="WP_136013846.1">
    <property type="nucleotide sequence ID" value="NZ_CANSQH010000016.1"/>
</dbReference>
<reference evidence="2 3" key="1">
    <citation type="submission" date="2019-04" db="EMBL/GenBank/DDBJ databases">
        <title>Microbes associate with the intestines of laboratory mice.</title>
        <authorList>
            <person name="Navarre W."/>
            <person name="Wong E."/>
            <person name="Huang K."/>
            <person name="Tropini C."/>
            <person name="Ng K."/>
            <person name="Yu B."/>
        </authorList>
    </citation>
    <scope>NUCLEOTIDE SEQUENCE [LARGE SCALE GENOMIC DNA]</scope>
    <source>
        <strain evidence="2 3">NM70_E10</strain>
    </source>
</reference>
<evidence type="ECO:0000313" key="3">
    <source>
        <dbReference type="Proteomes" id="UP000305751"/>
    </source>
</evidence>
<name>A0A4S2AZH8_9BACE</name>
<organism evidence="2 3">
    <name type="scientific">Bacteroides acidifaciens</name>
    <dbReference type="NCBI Taxonomy" id="85831"/>
    <lineage>
        <taxon>Bacteria</taxon>
        <taxon>Pseudomonadati</taxon>
        <taxon>Bacteroidota</taxon>
        <taxon>Bacteroidia</taxon>
        <taxon>Bacteroidales</taxon>
        <taxon>Bacteroidaceae</taxon>
        <taxon>Bacteroides</taxon>
    </lineage>
</organism>
<dbReference type="EMBL" id="SRZA01000010">
    <property type="protein sequence ID" value="TGY06783.1"/>
    <property type="molecule type" value="Genomic_DNA"/>
</dbReference>
<dbReference type="CDD" id="cd03811">
    <property type="entry name" value="GT4_GT28_WabH-like"/>
    <property type="match status" value="1"/>
</dbReference>
<dbReference type="GO" id="GO:0016757">
    <property type="term" value="F:glycosyltransferase activity"/>
    <property type="evidence" value="ECO:0007669"/>
    <property type="project" value="InterPro"/>
</dbReference>